<gene>
    <name evidence="1" type="ORF">METZ01_LOCUS317350</name>
</gene>
<evidence type="ECO:0000313" key="1">
    <source>
        <dbReference type="EMBL" id="SVC64496.1"/>
    </source>
</evidence>
<dbReference type="EMBL" id="UINC01102682">
    <property type="protein sequence ID" value="SVC64496.1"/>
    <property type="molecule type" value="Genomic_DNA"/>
</dbReference>
<name>A0A382NTV1_9ZZZZ</name>
<reference evidence="1" key="1">
    <citation type="submission" date="2018-05" db="EMBL/GenBank/DDBJ databases">
        <authorList>
            <person name="Lanie J.A."/>
            <person name="Ng W.-L."/>
            <person name="Kazmierczak K.M."/>
            <person name="Andrzejewski T.M."/>
            <person name="Davidsen T.M."/>
            <person name="Wayne K.J."/>
            <person name="Tettelin H."/>
            <person name="Glass J.I."/>
            <person name="Rusch D."/>
            <person name="Podicherti R."/>
            <person name="Tsui H.-C.T."/>
            <person name="Winkler M.E."/>
        </authorList>
    </citation>
    <scope>NUCLEOTIDE SEQUENCE</scope>
</reference>
<protein>
    <submittedName>
        <fullName evidence="1">Uncharacterized protein</fullName>
    </submittedName>
</protein>
<accession>A0A382NTV1</accession>
<sequence>MFLIAENGGDDSSCLNHSKNRPLAELQAYKIGIELKN</sequence>
<dbReference type="AlphaFoldDB" id="A0A382NTV1"/>
<organism evidence="1">
    <name type="scientific">marine metagenome</name>
    <dbReference type="NCBI Taxonomy" id="408172"/>
    <lineage>
        <taxon>unclassified sequences</taxon>
        <taxon>metagenomes</taxon>
        <taxon>ecological metagenomes</taxon>
    </lineage>
</organism>
<proteinExistence type="predicted"/>